<reference evidence="1 2" key="1">
    <citation type="journal article" date="2023" name="Science">
        <title>Complex scaffold remodeling in plant triterpene biosynthesis.</title>
        <authorList>
            <person name="De La Pena R."/>
            <person name="Hodgson H."/>
            <person name="Liu J.C."/>
            <person name="Stephenson M.J."/>
            <person name="Martin A.C."/>
            <person name="Owen C."/>
            <person name="Harkess A."/>
            <person name="Leebens-Mack J."/>
            <person name="Jimenez L.E."/>
            <person name="Osbourn A."/>
            <person name="Sattely E.S."/>
        </authorList>
    </citation>
    <scope>NUCLEOTIDE SEQUENCE [LARGE SCALE GENOMIC DNA]</scope>
    <source>
        <strain evidence="2">cv. JPN11</strain>
        <tissue evidence="1">Leaf</tissue>
    </source>
</reference>
<evidence type="ECO:0000313" key="1">
    <source>
        <dbReference type="EMBL" id="KAJ4715724.1"/>
    </source>
</evidence>
<keyword evidence="2" id="KW-1185">Reference proteome</keyword>
<dbReference type="Proteomes" id="UP001164539">
    <property type="component" value="Chromosome 7"/>
</dbReference>
<name>A0ACC1XYC4_MELAZ</name>
<organism evidence="1 2">
    <name type="scientific">Melia azedarach</name>
    <name type="common">Chinaberry tree</name>
    <dbReference type="NCBI Taxonomy" id="155640"/>
    <lineage>
        <taxon>Eukaryota</taxon>
        <taxon>Viridiplantae</taxon>
        <taxon>Streptophyta</taxon>
        <taxon>Embryophyta</taxon>
        <taxon>Tracheophyta</taxon>
        <taxon>Spermatophyta</taxon>
        <taxon>Magnoliopsida</taxon>
        <taxon>eudicotyledons</taxon>
        <taxon>Gunneridae</taxon>
        <taxon>Pentapetalae</taxon>
        <taxon>rosids</taxon>
        <taxon>malvids</taxon>
        <taxon>Sapindales</taxon>
        <taxon>Meliaceae</taxon>
        <taxon>Melia</taxon>
    </lineage>
</organism>
<accession>A0ACC1XYC4</accession>
<protein>
    <submittedName>
        <fullName evidence="1">MYB transcription factor</fullName>
    </submittedName>
</protein>
<gene>
    <name evidence="1" type="ORF">OWV82_014049</name>
</gene>
<evidence type="ECO:0000313" key="2">
    <source>
        <dbReference type="Proteomes" id="UP001164539"/>
    </source>
</evidence>
<sequence>MGSIQTGKRKGQWTPEEDEKLTTYIKKHGEGNWQALPKPAGLKRSWKSCRLRWMNYLRPDIKRGNFSPEEEELIVKLHSLLGDKWTAIAGCLSGRTDKEIKNFWHIHLKKNFSQGRTDNNEIKSFNSLGERTGFPSHQPIQGELQEILEDCTPGVGSQHFPPPCSSTQPDTLGNIPKQFHETVGDVSTNSFGERKEFGSHLPNQGESQYLQGTTSTQLPDVASESIMDYTNAFSKYKIFESREKLIEDTHEIGRKSGFKIVIKRSDSGNGGQTARITFGCERGGKYRTARKNEGDKKENTNTKKCACPFELKGYKLSGDDNWMLEVIMWSA</sequence>
<comment type="caution">
    <text evidence="1">The sequence shown here is derived from an EMBL/GenBank/DDBJ whole genome shotgun (WGS) entry which is preliminary data.</text>
</comment>
<dbReference type="EMBL" id="CM051400">
    <property type="protein sequence ID" value="KAJ4715724.1"/>
    <property type="molecule type" value="Genomic_DNA"/>
</dbReference>
<proteinExistence type="predicted"/>